<evidence type="ECO:0000313" key="1">
    <source>
        <dbReference type="EMBL" id="SHJ84257.1"/>
    </source>
</evidence>
<dbReference type="RefSeq" id="WP_149787757.1">
    <property type="nucleotide sequence ID" value="NZ_FNIO01000003.1"/>
</dbReference>
<name>A0A1H0G2N7_9RHOB</name>
<dbReference type="OrthoDB" id="5380073at2"/>
<evidence type="ECO:0000313" key="2">
    <source>
        <dbReference type="Proteomes" id="UP000324252"/>
    </source>
</evidence>
<proteinExistence type="predicted"/>
<keyword evidence="2" id="KW-1185">Reference proteome</keyword>
<dbReference type="Gene3D" id="3.60.21.10">
    <property type="match status" value="1"/>
</dbReference>
<sequence>MVNWYTADTHFGHENIIPFCGRPFRHVGHMDSMLIENMWKVVQPDDDLWIIGDFAFGPKAKDPEYLDILFGQLPGARKHLIVGNHDLAPTLALPWDSISHLTEVRDGPDGLHHTLCHYPMITWNGARKGTLQLFGHVHNNWQGSRNAVNLGVDQWDFMPVSFQQVAQRAKRLPVNQHWGDVERGRVLI</sequence>
<dbReference type="Proteomes" id="UP000324252">
    <property type="component" value="Unassembled WGS sequence"/>
</dbReference>
<protein>
    <submittedName>
        <fullName evidence="1">Calcineurin-like phosphoesterase superfamily protein</fullName>
    </submittedName>
</protein>
<dbReference type="EMBL" id="FQZZ01000002">
    <property type="protein sequence ID" value="SHJ84257.1"/>
    <property type="molecule type" value="Genomic_DNA"/>
</dbReference>
<reference evidence="1 2" key="1">
    <citation type="submission" date="2016-11" db="EMBL/GenBank/DDBJ databases">
        <authorList>
            <person name="Varghese N."/>
            <person name="Submissions S."/>
        </authorList>
    </citation>
    <scope>NUCLEOTIDE SEQUENCE [LARGE SCALE GENOMIC DNA]</scope>
    <source>
        <strain evidence="1 2">DSM 29620</strain>
    </source>
</reference>
<organism evidence="1 2">
    <name type="scientific">Lutimaribacter pacificus</name>
    <dbReference type="NCBI Taxonomy" id="391948"/>
    <lineage>
        <taxon>Bacteria</taxon>
        <taxon>Pseudomonadati</taxon>
        <taxon>Pseudomonadota</taxon>
        <taxon>Alphaproteobacteria</taxon>
        <taxon>Rhodobacterales</taxon>
        <taxon>Roseobacteraceae</taxon>
        <taxon>Lutimaribacter</taxon>
    </lineage>
</organism>
<gene>
    <name evidence="1" type="ORF">SAMN05444142_10267</name>
</gene>
<dbReference type="AlphaFoldDB" id="A0A1H0G2N7"/>
<accession>A0A1H0G2N7</accession>
<dbReference type="InterPro" id="IPR029052">
    <property type="entry name" value="Metallo-depent_PP-like"/>
</dbReference>
<dbReference type="SUPFAM" id="SSF56300">
    <property type="entry name" value="Metallo-dependent phosphatases"/>
    <property type="match status" value="1"/>
</dbReference>